<evidence type="ECO:0000313" key="2">
    <source>
        <dbReference type="Proteomes" id="UP000316621"/>
    </source>
</evidence>
<dbReference type="EMBL" id="CM010717">
    <property type="protein sequence ID" value="RZC56657.1"/>
    <property type="molecule type" value="Genomic_DNA"/>
</dbReference>
<gene>
    <name evidence="1" type="ORF">C5167_015497</name>
</gene>
<dbReference type="Proteomes" id="UP000316621">
    <property type="component" value="Chromosome 3"/>
</dbReference>
<name>A0A4Y7J765_PAPSO</name>
<dbReference type="Gramene" id="RZC56657">
    <property type="protein sequence ID" value="RZC56657"/>
    <property type="gene ID" value="C5167_015497"/>
</dbReference>
<protein>
    <submittedName>
        <fullName evidence="1">Uncharacterized protein</fullName>
    </submittedName>
</protein>
<dbReference type="AlphaFoldDB" id="A0A4Y7J765"/>
<proteinExistence type="predicted"/>
<reference evidence="1 2" key="1">
    <citation type="journal article" date="2018" name="Science">
        <title>The opium poppy genome and morphinan production.</title>
        <authorList>
            <person name="Guo L."/>
            <person name="Winzer T."/>
            <person name="Yang X."/>
            <person name="Li Y."/>
            <person name="Ning Z."/>
            <person name="He Z."/>
            <person name="Teodor R."/>
            <person name="Lu Y."/>
            <person name="Bowser T.A."/>
            <person name="Graham I.A."/>
            <person name="Ye K."/>
        </authorList>
    </citation>
    <scope>NUCLEOTIDE SEQUENCE [LARGE SCALE GENOMIC DNA]</scope>
    <source>
        <strain evidence="2">cv. HN1</strain>
        <tissue evidence="1">Leaves</tissue>
    </source>
</reference>
<sequence length="146" mass="17124">MTVPALNSGSRNDESIYKLRVLAKRLEPVIDAVNASLVNHKRVEKLCFIRRSMVSCSKNEKQKRKRKITYEERCAIINAWLNCKDDGFDKHMSELISQKRKEMPNYDEDREDLILDFKRNGFSSLKGVKGWVEKEMEEELPQKMAE</sequence>
<keyword evidence="2" id="KW-1185">Reference proteome</keyword>
<accession>A0A4Y7J765</accession>
<organism evidence="1 2">
    <name type="scientific">Papaver somniferum</name>
    <name type="common">Opium poppy</name>
    <dbReference type="NCBI Taxonomy" id="3469"/>
    <lineage>
        <taxon>Eukaryota</taxon>
        <taxon>Viridiplantae</taxon>
        <taxon>Streptophyta</taxon>
        <taxon>Embryophyta</taxon>
        <taxon>Tracheophyta</taxon>
        <taxon>Spermatophyta</taxon>
        <taxon>Magnoliopsida</taxon>
        <taxon>Ranunculales</taxon>
        <taxon>Papaveraceae</taxon>
        <taxon>Papaveroideae</taxon>
        <taxon>Papaver</taxon>
    </lineage>
</organism>
<evidence type="ECO:0000313" key="1">
    <source>
        <dbReference type="EMBL" id="RZC56657.1"/>
    </source>
</evidence>